<sequence length="100" mass="10959">MAAGGSTAAALGAYIAFEDEAGFAMTPPRGHTWGRRGQAPVVRVRGPSRQRRARPSHDENEQRVVLRLSRARKAPRDLALRARMVELSWARQQVLAVAAS</sequence>
<evidence type="ECO:0000313" key="4">
    <source>
        <dbReference type="Proteomes" id="UP000299211"/>
    </source>
</evidence>
<dbReference type="EMBL" id="BJHY01000001">
    <property type="protein sequence ID" value="GDY70718.1"/>
    <property type="molecule type" value="Genomic_DNA"/>
</dbReference>
<reference evidence="3 4" key="1">
    <citation type="submission" date="2019-04" db="EMBL/GenBank/DDBJ databases">
        <title>Draft genome sequences of Streptomyces avermitilis ATCC 31267.</title>
        <authorList>
            <person name="Komaki H."/>
            <person name="Tamura T."/>
            <person name="Hosoyama A."/>
        </authorList>
    </citation>
    <scope>NUCLEOTIDE SEQUENCE [LARGE SCALE GENOMIC DNA]</scope>
    <source>
        <strain evidence="3 4">ATCC 31267</strain>
    </source>
</reference>
<dbReference type="Proteomes" id="UP000299211">
    <property type="component" value="Unassembled WGS sequence"/>
</dbReference>
<evidence type="ECO:0000313" key="3">
    <source>
        <dbReference type="EMBL" id="GDY70718.1"/>
    </source>
</evidence>
<comment type="caution">
    <text evidence="3">The sequence shown here is derived from an EMBL/GenBank/DDBJ whole genome shotgun (WGS) entry which is preliminary data.</text>
</comment>
<dbReference type="AlphaFoldDB" id="A0A4D4MFF9"/>
<feature type="region of interest" description="Disordered" evidence="1">
    <location>
        <begin position="26"/>
        <end position="62"/>
    </location>
</feature>
<gene>
    <name evidence="2" type="ORF">SAV14893_082910</name>
    <name evidence="3" type="ORF">SAV31267_002030</name>
</gene>
<accession>A0A4D4MFF9</accession>
<dbReference type="EMBL" id="BJHX01000001">
    <property type="protein sequence ID" value="GDY68898.1"/>
    <property type="molecule type" value="Genomic_DNA"/>
</dbReference>
<name>A0A4D4MFF9_STRAX</name>
<evidence type="ECO:0000256" key="1">
    <source>
        <dbReference type="SAM" id="MobiDB-lite"/>
    </source>
</evidence>
<protein>
    <submittedName>
        <fullName evidence="3">Uncharacterized protein</fullName>
    </submittedName>
</protein>
<evidence type="ECO:0000313" key="5">
    <source>
        <dbReference type="Proteomes" id="UP000302139"/>
    </source>
</evidence>
<proteinExistence type="predicted"/>
<evidence type="ECO:0000313" key="2">
    <source>
        <dbReference type="EMBL" id="GDY68898.1"/>
    </source>
</evidence>
<reference evidence="2 5" key="2">
    <citation type="submission" date="2019-04" db="EMBL/GenBank/DDBJ databases">
        <title>Draft genome sequences of Streptomyces avermitilis NBRC 14893.</title>
        <authorList>
            <person name="Komaki H."/>
            <person name="Tamura T."/>
            <person name="Hosoyama A."/>
        </authorList>
    </citation>
    <scope>NUCLEOTIDE SEQUENCE [LARGE SCALE GENOMIC DNA]</scope>
    <source>
        <strain evidence="2 5">NBRC 14893</strain>
    </source>
</reference>
<organism evidence="3 4">
    <name type="scientific">Streptomyces avermitilis</name>
    <dbReference type="NCBI Taxonomy" id="33903"/>
    <lineage>
        <taxon>Bacteria</taxon>
        <taxon>Bacillati</taxon>
        <taxon>Actinomycetota</taxon>
        <taxon>Actinomycetes</taxon>
        <taxon>Kitasatosporales</taxon>
        <taxon>Streptomycetaceae</taxon>
        <taxon>Streptomyces</taxon>
    </lineage>
</organism>
<dbReference type="Proteomes" id="UP000302139">
    <property type="component" value="Unassembled WGS sequence"/>
</dbReference>